<reference evidence="2" key="1">
    <citation type="journal article" date="2019" name="Int. J. Syst. Evol. Microbiol.">
        <title>The Global Catalogue of Microorganisms (GCM) 10K type strain sequencing project: providing services to taxonomists for standard genome sequencing and annotation.</title>
        <authorList>
            <consortium name="The Broad Institute Genomics Platform"/>
            <consortium name="The Broad Institute Genome Sequencing Center for Infectious Disease"/>
            <person name="Wu L."/>
            <person name="Ma J."/>
        </authorList>
    </citation>
    <scope>NUCLEOTIDE SEQUENCE [LARGE SCALE GENOMIC DNA]</scope>
    <source>
        <strain evidence="2">KCTC 23314</strain>
    </source>
</reference>
<name>A0ABQ3G9Y6_9BURK</name>
<accession>A0ABQ3G9Y6</accession>
<dbReference type="Proteomes" id="UP000626210">
    <property type="component" value="Unassembled WGS sequence"/>
</dbReference>
<comment type="caution">
    <text evidence="1">The sequence shown here is derived from an EMBL/GenBank/DDBJ whole genome shotgun (WGS) entry which is preliminary data.</text>
</comment>
<gene>
    <name evidence="1" type="ORF">GCM10007320_52430</name>
</gene>
<organism evidence="1 2">
    <name type="scientific">Pseudorhodoferax aquiterrae</name>
    <dbReference type="NCBI Taxonomy" id="747304"/>
    <lineage>
        <taxon>Bacteria</taxon>
        <taxon>Pseudomonadati</taxon>
        <taxon>Pseudomonadota</taxon>
        <taxon>Betaproteobacteria</taxon>
        <taxon>Burkholderiales</taxon>
        <taxon>Comamonadaceae</taxon>
    </lineage>
</organism>
<evidence type="ECO:0000313" key="1">
    <source>
        <dbReference type="EMBL" id="GHC97542.1"/>
    </source>
</evidence>
<keyword evidence="2" id="KW-1185">Reference proteome</keyword>
<dbReference type="RefSeq" id="WP_189689829.1">
    <property type="nucleotide sequence ID" value="NZ_BMYK01000024.1"/>
</dbReference>
<dbReference type="EMBL" id="BMYK01000024">
    <property type="protein sequence ID" value="GHC97542.1"/>
    <property type="molecule type" value="Genomic_DNA"/>
</dbReference>
<proteinExistence type="predicted"/>
<protein>
    <submittedName>
        <fullName evidence="1">Uncharacterized protein</fullName>
    </submittedName>
</protein>
<sequence length="60" mass="6210">MKDKVHIGDIDLSLRCGDGGKGIAPLTAAMPLLAAPSRALDLVADRFRQGVAMAPPPGRT</sequence>
<evidence type="ECO:0000313" key="2">
    <source>
        <dbReference type="Proteomes" id="UP000626210"/>
    </source>
</evidence>